<dbReference type="InterPro" id="IPR036397">
    <property type="entry name" value="RNaseH_sf"/>
</dbReference>
<comment type="caution">
    <text evidence="2">The sequence shown here is derived from an EMBL/GenBank/DDBJ whole genome shotgun (WGS) entry which is preliminary data.</text>
</comment>
<keyword evidence="1" id="KW-1133">Transmembrane helix</keyword>
<accession>A0A7J6AGM6</accession>
<proteinExistence type="predicted"/>
<evidence type="ECO:0000256" key="1">
    <source>
        <dbReference type="SAM" id="Phobius"/>
    </source>
</evidence>
<reference evidence="2 3" key="1">
    <citation type="submission" date="2020-02" db="EMBL/GenBank/DDBJ databases">
        <title>A chromosome-scale genome assembly of the black bullhead catfish (Ameiurus melas).</title>
        <authorList>
            <person name="Wen M."/>
            <person name="Zham M."/>
            <person name="Cabau C."/>
            <person name="Klopp C."/>
            <person name="Donnadieu C."/>
            <person name="Roques C."/>
            <person name="Bouchez O."/>
            <person name="Lampietro C."/>
            <person name="Jouanno E."/>
            <person name="Herpin A."/>
            <person name="Louis A."/>
            <person name="Berthelot C."/>
            <person name="Parey E."/>
            <person name="Roest-Crollius H."/>
            <person name="Braasch I."/>
            <person name="Postlethwait J."/>
            <person name="Robinson-Rechavi M."/>
            <person name="Echchiki A."/>
            <person name="Begum T."/>
            <person name="Montfort J."/>
            <person name="Schartl M."/>
            <person name="Bobe J."/>
            <person name="Guiguen Y."/>
        </authorList>
    </citation>
    <scope>NUCLEOTIDE SEQUENCE [LARGE SCALE GENOMIC DNA]</scope>
    <source>
        <strain evidence="2">M_S1</strain>
        <tissue evidence="2">Blood</tissue>
    </source>
</reference>
<dbReference type="EMBL" id="JAAGNN010000013">
    <property type="protein sequence ID" value="KAF4081800.1"/>
    <property type="molecule type" value="Genomic_DNA"/>
</dbReference>
<sequence length="87" mass="9954">TTSTVKYGGDIIVLWFCFSSAGTGALVKIERIMESSKFQSILEQTLQASVRQLKINNLFTFLHLPNDPKHKFKSIKEQLQKKIRVVE</sequence>
<name>A0A7J6AGM6_AMEME</name>
<keyword evidence="1" id="KW-0472">Membrane</keyword>
<gene>
    <name evidence="2" type="ORF">AMELA_G00165310</name>
</gene>
<organism evidence="2 3">
    <name type="scientific">Ameiurus melas</name>
    <name type="common">Black bullhead</name>
    <name type="synonym">Silurus melas</name>
    <dbReference type="NCBI Taxonomy" id="219545"/>
    <lineage>
        <taxon>Eukaryota</taxon>
        <taxon>Metazoa</taxon>
        <taxon>Chordata</taxon>
        <taxon>Craniata</taxon>
        <taxon>Vertebrata</taxon>
        <taxon>Euteleostomi</taxon>
        <taxon>Actinopterygii</taxon>
        <taxon>Neopterygii</taxon>
        <taxon>Teleostei</taxon>
        <taxon>Ostariophysi</taxon>
        <taxon>Siluriformes</taxon>
        <taxon>Ictaluridae</taxon>
        <taxon>Ameiurus</taxon>
    </lineage>
</organism>
<evidence type="ECO:0000313" key="2">
    <source>
        <dbReference type="EMBL" id="KAF4081800.1"/>
    </source>
</evidence>
<feature type="transmembrane region" description="Helical" evidence="1">
    <location>
        <begin position="12"/>
        <end position="29"/>
    </location>
</feature>
<dbReference type="GO" id="GO:0003676">
    <property type="term" value="F:nucleic acid binding"/>
    <property type="evidence" value="ECO:0007669"/>
    <property type="project" value="InterPro"/>
</dbReference>
<dbReference type="Gene3D" id="3.30.420.10">
    <property type="entry name" value="Ribonuclease H-like superfamily/Ribonuclease H"/>
    <property type="match status" value="1"/>
</dbReference>
<feature type="non-terminal residue" evidence="2">
    <location>
        <position position="1"/>
    </location>
</feature>
<protein>
    <submittedName>
        <fullName evidence="2">Uncharacterized protein</fullName>
    </submittedName>
</protein>
<dbReference type="Proteomes" id="UP000593565">
    <property type="component" value="Unassembled WGS sequence"/>
</dbReference>
<keyword evidence="3" id="KW-1185">Reference proteome</keyword>
<evidence type="ECO:0000313" key="3">
    <source>
        <dbReference type="Proteomes" id="UP000593565"/>
    </source>
</evidence>
<keyword evidence="1" id="KW-0812">Transmembrane</keyword>
<dbReference type="AlphaFoldDB" id="A0A7J6AGM6"/>